<dbReference type="InterPro" id="IPR040980">
    <property type="entry name" value="SWI2_SNF2"/>
</dbReference>
<dbReference type="InterPro" id="IPR007409">
    <property type="entry name" value="Restrct_endonuc_type1_HsdR_N"/>
</dbReference>
<evidence type="ECO:0000256" key="6">
    <source>
        <dbReference type="ARBA" id="ARBA00022759"/>
    </source>
</evidence>
<dbReference type="EMBL" id="NIQP01000002">
    <property type="protein sequence ID" value="PPB72548.1"/>
    <property type="molecule type" value="Genomic_DNA"/>
</dbReference>
<dbReference type="GO" id="GO:0009307">
    <property type="term" value="P:DNA restriction-modification system"/>
    <property type="evidence" value="ECO:0007669"/>
    <property type="project" value="UniProtKB-KW"/>
</dbReference>
<evidence type="ECO:0000313" key="12">
    <source>
        <dbReference type="EMBL" id="PPB72548.1"/>
    </source>
</evidence>
<comment type="function">
    <text evidence="10">Subunit R is required for both nuclease and ATPase activities, but not for modification.</text>
</comment>
<dbReference type="InterPro" id="IPR022625">
    <property type="entry name" value="TypeI_RM_Rsu_C"/>
</dbReference>
<dbReference type="InterPro" id="IPR055180">
    <property type="entry name" value="HsdR_RecA-like_helicase_dom_2"/>
</dbReference>
<dbReference type="InterPro" id="IPR004473">
    <property type="entry name" value="Restrct_endonuc_typeI_HsdR"/>
</dbReference>
<dbReference type="InterPro" id="IPR027417">
    <property type="entry name" value="P-loop_NTPase"/>
</dbReference>
<sequence length="1008" mass="115757">MSFTKEKDFQNALTELLTTKKGWLDGVLKYPSQNDLIANWKNVLEHINQNKLNGRKISDNEMDKILNQLRDLKTPNDINKFINGKEISIMGDDGLPLVLFNYDRNSIGQGKSVYQIAIEPKFDKTSNLGLAGRGDMCLLINGMPLIHIELKRSGVPVREACNQIEKYSKRGYFTGIFSLIQIFVAMNPDEALYFANPGKDGKFNDKFFFNWANFDNIPVNRWDKFAGEFLNIPKAHELVGFYTIADRSDGVLKVMRSYQYYASSAIRNIVSKAQWGNIRGGYVWHTTGSGKTMTSFKSAQLISEHKLADKVVFLVDRIELGIQSSLNYKSFCLDDDDIIDTKSCDDLIKKLADDENTLIITSIQKMGKIDDEIVARKKREFDKIAKKRMVIIIDEAHRSTFGENIKRIRDNFKKAILFGFTGTPIHNENAKDNITTSDIFGDEIHRYNISDGIRDGNVLGFDITAIKTYKDSDIKEKIALKKANAKSIDEAMSEPKKQKIYDEYMAKPMSELEKIADSIFDDEKHKRLVVRDIKDRFTSVSRARHYHAIFTTRSIEDAIIYYKLFKEITPELKVAGLFDPSIDNSSLKAFDKEAGILEMLQDYNDTFNKSFTMQNYKSYKADISARLAHKDAYKNIAENQKLDILIVVDMMLTGYDSKWVNTIFIDRLMEYEKIIQSFSRTNRVFDAYKLFGNVFYYYKTNTMKENIDKAFKLYGDSNIKGLFADKIKDNLQNLNKAFDEICSVFSNAGISDFSSLPSDDESIAKFAKAMKMLERYKNSAELQGFRLDDVKNGVYECQNVEVRLNNEIYAKLIARYNDIVKMQSSRSGDKEIFEIDPHLSEGAIIKIDIDYINTHFKKLLKALGDGDIVAIENIKNDIHSSFGILSEGDQEFARMILADLENAKIKDSELSFNELLYSYKNQDRDNHIKKICDGLGIDENAVKRLINERRDENNLNQHNDFENIMDKMDLDKAKAFLKERGEDIKSLRDIKPKSKNIVKNLILNYSTK</sequence>
<dbReference type="GO" id="GO:0009035">
    <property type="term" value="F:type I site-specific deoxyribonuclease activity"/>
    <property type="evidence" value="ECO:0007669"/>
    <property type="project" value="UniProtKB-EC"/>
</dbReference>
<name>A0A855NAX1_CAMHY</name>
<dbReference type="PANTHER" id="PTHR30195">
    <property type="entry name" value="TYPE I SITE-SPECIFIC DEOXYRIBONUCLEASE PROTEIN SUBUNIT M AND R"/>
    <property type="match status" value="1"/>
</dbReference>
<dbReference type="Pfam" id="PF12008">
    <property type="entry name" value="EcoR124_C"/>
    <property type="match status" value="1"/>
</dbReference>
<protein>
    <recommendedName>
        <fullName evidence="10">Type I restriction enzyme endonuclease subunit</fullName>
        <shortName evidence="10">R protein</shortName>
        <ecNumber evidence="10">3.1.21.3</ecNumber>
    </recommendedName>
</protein>
<dbReference type="CDD" id="cd22332">
    <property type="entry name" value="HsdR_N"/>
    <property type="match status" value="1"/>
</dbReference>
<comment type="subunit">
    <text evidence="10">The type I restriction/modification system is composed of three polypeptides R, M and S.</text>
</comment>
<proteinExistence type="inferred from homology"/>
<dbReference type="AlphaFoldDB" id="A0A855NAX1"/>
<evidence type="ECO:0000256" key="10">
    <source>
        <dbReference type="RuleBase" id="RU364115"/>
    </source>
</evidence>
<dbReference type="NCBIfam" id="TIGR00348">
    <property type="entry name" value="hsdR"/>
    <property type="match status" value="1"/>
</dbReference>
<evidence type="ECO:0000313" key="13">
    <source>
        <dbReference type="Proteomes" id="UP000239685"/>
    </source>
</evidence>
<dbReference type="GO" id="GO:0003677">
    <property type="term" value="F:DNA binding"/>
    <property type="evidence" value="ECO:0007669"/>
    <property type="project" value="UniProtKB-KW"/>
</dbReference>
<evidence type="ECO:0000256" key="8">
    <source>
        <dbReference type="ARBA" id="ARBA00022840"/>
    </source>
</evidence>
<feature type="domain" description="Helicase ATP-binding" evidence="11">
    <location>
        <begin position="272"/>
        <end position="442"/>
    </location>
</feature>
<dbReference type="Pfam" id="PF18766">
    <property type="entry name" value="SWI2_SNF2"/>
    <property type="match status" value="1"/>
</dbReference>
<comment type="similarity">
    <text evidence="2 10">Belongs to the HsdR family.</text>
</comment>
<keyword evidence="7 10" id="KW-0378">Hydrolase</keyword>
<comment type="caution">
    <text evidence="12">The sequence shown here is derived from an EMBL/GenBank/DDBJ whole genome shotgun (WGS) entry which is preliminary data.</text>
</comment>
<dbReference type="Pfam" id="PF22679">
    <property type="entry name" value="T1R_D3-like"/>
    <property type="match status" value="1"/>
</dbReference>
<dbReference type="Gene3D" id="3.90.1570.50">
    <property type="match status" value="1"/>
</dbReference>
<evidence type="ECO:0000256" key="5">
    <source>
        <dbReference type="ARBA" id="ARBA00022747"/>
    </source>
</evidence>
<dbReference type="SMART" id="SM00487">
    <property type="entry name" value="DEXDc"/>
    <property type="match status" value="1"/>
</dbReference>
<dbReference type="EC" id="3.1.21.3" evidence="10"/>
<comment type="catalytic activity">
    <reaction evidence="1 10">
        <text>Endonucleolytic cleavage of DNA to give random double-stranded fragments with terminal 5'-phosphates, ATP is simultaneously hydrolyzed.</text>
        <dbReference type="EC" id="3.1.21.3"/>
    </reaction>
</comment>
<dbReference type="PROSITE" id="PS51192">
    <property type="entry name" value="HELICASE_ATP_BIND_1"/>
    <property type="match status" value="1"/>
</dbReference>
<keyword evidence="6" id="KW-0255">Endonuclease</keyword>
<keyword evidence="8 10" id="KW-0067">ATP-binding</keyword>
<accession>A0A855NAX1</accession>
<dbReference type="Gene3D" id="3.40.50.300">
    <property type="entry name" value="P-loop containing nucleotide triphosphate hydrolases"/>
    <property type="match status" value="2"/>
</dbReference>
<evidence type="ECO:0000256" key="3">
    <source>
        <dbReference type="ARBA" id="ARBA00022722"/>
    </source>
</evidence>
<dbReference type="GO" id="GO:0004386">
    <property type="term" value="F:helicase activity"/>
    <property type="evidence" value="ECO:0007669"/>
    <property type="project" value="UniProtKB-KW"/>
</dbReference>
<dbReference type="InterPro" id="IPR014001">
    <property type="entry name" value="Helicase_ATP-bd"/>
</dbReference>
<organism evidence="12 13">
    <name type="scientific">Campylobacter hyointestinalis subsp. hyointestinalis</name>
    <dbReference type="NCBI Taxonomy" id="91352"/>
    <lineage>
        <taxon>Bacteria</taxon>
        <taxon>Pseudomonadati</taxon>
        <taxon>Campylobacterota</taxon>
        <taxon>Epsilonproteobacteria</taxon>
        <taxon>Campylobacterales</taxon>
        <taxon>Campylobacteraceae</taxon>
        <taxon>Campylobacter</taxon>
    </lineage>
</organism>
<dbReference type="GO" id="GO:0005524">
    <property type="term" value="F:ATP binding"/>
    <property type="evidence" value="ECO:0007669"/>
    <property type="project" value="UniProtKB-KW"/>
</dbReference>
<dbReference type="InterPro" id="IPR051268">
    <property type="entry name" value="Type-I_R_enzyme_R_subunit"/>
</dbReference>
<evidence type="ECO:0000256" key="9">
    <source>
        <dbReference type="ARBA" id="ARBA00023125"/>
    </source>
</evidence>
<keyword evidence="4 10" id="KW-0547">Nucleotide-binding</keyword>
<evidence type="ECO:0000256" key="2">
    <source>
        <dbReference type="ARBA" id="ARBA00008598"/>
    </source>
</evidence>
<dbReference type="SUPFAM" id="SSF52540">
    <property type="entry name" value="P-loop containing nucleoside triphosphate hydrolases"/>
    <property type="match status" value="2"/>
</dbReference>
<dbReference type="RefSeq" id="WP_104064116.1">
    <property type="nucleotide sequence ID" value="NZ_NIQH01000002.1"/>
</dbReference>
<keyword evidence="3" id="KW-0540">Nuclease</keyword>
<reference evidence="12 13" key="1">
    <citation type="submission" date="2017-06" db="EMBL/GenBank/DDBJ databases">
        <title>Updating the genomic taxonomy and epidemiology of Campylobacter hyointestinalis; discovery in New Zealand farmed ruminants.</title>
        <authorList>
            <person name="Wilkinson D.A."/>
            <person name="Fayaz A."/>
            <person name="Biggs P.J."/>
            <person name="Midwinter A.C."/>
        </authorList>
    </citation>
    <scope>NUCLEOTIDE SEQUENCE [LARGE SCALE GENOMIC DNA]</scope>
    <source>
        <strain evidence="12 13">S1614a</strain>
    </source>
</reference>
<dbReference type="Pfam" id="PF04313">
    <property type="entry name" value="HSDR_N"/>
    <property type="match status" value="1"/>
</dbReference>
<keyword evidence="9 10" id="KW-0238">DNA-binding</keyword>
<keyword evidence="12" id="KW-0347">Helicase</keyword>
<evidence type="ECO:0000256" key="4">
    <source>
        <dbReference type="ARBA" id="ARBA00022741"/>
    </source>
</evidence>
<keyword evidence="5 10" id="KW-0680">Restriction system</keyword>
<evidence type="ECO:0000259" key="11">
    <source>
        <dbReference type="PROSITE" id="PS51192"/>
    </source>
</evidence>
<dbReference type="Proteomes" id="UP000239685">
    <property type="component" value="Unassembled WGS sequence"/>
</dbReference>
<gene>
    <name evidence="12" type="ORF">CDQ78_03025</name>
</gene>
<evidence type="ECO:0000256" key="7">
    <source>
        <dbReference type="ARBA" id="ARBA00022801"/>
    </source>
</evidence>
<evidence type="ECO:0000256" key="1">
    <source>
        <dbReference type="ARBA" id="ARBA00000851"/>
    </source>
</evidence>
<dbReference type="PANTHER" id="PTHR30195:SF16">
    <property type="entry name" value="TYPE I RESTRICTION ENZYME ENDONUCLEASE SUBUNIT"/>
    <property type="match status" value="1"/>
</dbReference>